<name>A0AAV6ZSI1_ENGPU</name>
<evidence type="ECO:0000313" key="1">
    <source>
        <dbReference type="EMBL" id="KAG8551058.1"/>
    </source>
</evidence>
<dbReference type="Proteomes" id="UP000824782">
    <property type="component" value="Unassembled WGS sequence"/>
</dbReference>
<dbReference type="AlphaFoldDB" id="A0AAV6ZSI1"/>
<reference evidence="1" key="1">
    <citation type="thesis" date="2020" institute="ProQuest LLC" country="789 East Eisenhower Parkway, Ann Arbor, MI, USA">
        <title>Comparative Genomics and Chromosome Evolution.</title>
        <authorList>
            <person name="Mudd A.B."/>
        </authorList>
    </citation>
    <scope>NUCLEOTIDE SEQUENCE</scope>
    <source>
        <strain evidence="1">237g6f4</strain>
        <tissue evidence="1">Blood</tissue>
    </source>
</reference>
<sequence>MLRDWEVWVAGAPVIVPHPPGLPFFLVWKNLWMLSSGSQDLSSWDEPLPVDKEEPLLSTRLHIQNLLFP</sequence>
<accession>A0AAV6ZSI1</accession>
<protein>
    <submittedName>
        <fullName evidence="1">Uncharacterized protein</fullName>
    </submittedName>
</protein>
<organism evidence="1 2">
    <name type="scientific">Engystomops pustulosus</name>
    <name type="common">Tungara frog</name>
    <name type="synonym">Physalaemus pustulosus</name>
    <dbReference type="NCBI Taxonomy" id="76066"/>
    <lineage>
        <taxon>Eukaryota</taxon>
        <taxon>Metazoa</taxon>
        <taxon>Chordata</taxon>
        <taxon>Craniata</taxon>
        <taxon>Vertebrata</taxon>
        <taxon>Euteleostomi</taxon>
        <taxon>Amphibia</taxon>
        <taxon>Batrachia</taxon>
        <taxon>Anura</taxon>
        <taxon>Neobatrachia</taxon>
        <taxon>Hyloidea</taxon>
        <taxon>Leptodactylidae</taxon>
        <taxon>Leiuperinae</taxon>
        <taxon>Engystomops</taxon>
    </lineage>
</organism>
<comment type="caution">
    <text evidence="1">The sequence shown here is derived from an EMBL/GenBank/DDBJ whole genome shotgun (WGS) entry which is preliminary data.</text>
</comment>
<proteinExistence type="predicted"/>
<dbReference type="EMBL" id="WNYA01000013">
    <property type="protein sequence ID" value="KAG8551058.1"/>
    <property type="molecule type" value="Genomic_DNA"/>
</dbReference>
<gene>
    <name evidence="1" type="ORF">GDO81_021931</name>
</gene>
<keyword evidence="2" id="KW-1185">Reference proteome</keyword>
<evidence type="ECO:0000313" key="2">
    <source>
        <dbReference type="Proteomes" id="UP000824782"/>
    </source>
</evidence>